<dbReference type="Gene3D" id="3.40.50.300">
    <property type="entry name" value="P-loop containing nucleotide triphosphate hydrolases"/>
    <property type="match status" value="1"/>
</dbReference>
<dbReference type="OrthoDB" id="4544211at2"/>
<keyword evidence="2" id="KW-1185">Reference proteome</keyword>
<evidence type="ECO:0000313" key="1">
    <source>
        <dbReference type="EMBL" id="TXL73441.1"/>
    </source>
</evidence>
<dbReference type="Proteomes" id="UP000321638">
    <property type="component" value="Unassembled WGS sequence"/>
</dbReference>
<name>A0A5C8PIB6_9HYPH</name>
<dbReference type="Pfam" id="PF05402">
    <property type="entry name" value="PqqD"/>
    <property type="match status" value="1"/>
</dbReference>
<proteinExistence type="predicted"/>
<sequence>MQPRADHQQGPAPDVTLHLLDEAGVLFNAGTHQLYSLNTTATYVWCCLEEGFGFARIEQGLEQTFGFDPDAAKAHLGTILRQWQDLGLLRQTTGGSLGGPATSDTVTLRLLDTAFRLQASPGDLLSDLTPLVEHLVTAEISDALTIQITADRDGFILQGPDGAIERCQRRDQLAPLVKISLVRFALRHSRAAYAIHAAGVTLGERCLLLPGASGSGKSTLTAALVMAGCGLLGDDTIVLAHDTLAARQMPFAICLKPGAWRLLRKQLPQLARQPIHNRPDGKRVRYLLPAETAPRIAPDVQTPVEWIVFPRRIRQSPAELVPLSRAEALARLLRECCPLDTLDPEKIAQLVQWIATISCFELRFNGLDAAVERLRLLAP</sequence>
<dbReference type="AlphaFoldDB" id="A0A5C8PIB6"/>
<dbReference type="InterPro" id="IPR027417">
    <property type="entry name" value="P-loop_NTPase"/>
</dbReference>
<comment type="caution">
    <text evidence="1">The sequence shown here is derived from an EMBL/GenBank/DDBJ whole genome shotgun (WGS) entry which is preliminary data.</text>
</comment>
<reference evidence="1 2" key="1">
    <citation type="submission" date="2019-06" db="EMBL/GenBank/DDBJ databases">
        <title>New taxonomy in bacterial strain CC-CFT640, isolated from vineyard.</title>
        <authorList>
            <person name="Lin S.-Y."/>
            <person name="Tsai C.-F."/>
            <person name="Young C.-C."/>
        </authorList>
    </citation>
    <scope>NUCLEOTIDE SEQUENCE [LARGE SCALE GENOMIC DNA]</scope>
    <source>
        <strain evidence="1 2">CC-CFT640</strain>
    </source>
</reference>
<organism evidence="1 2">
    <name type="scientific">Vineibacter terrae</name>
    <dbReference type="NCBI Taxonomy" id="2586908"/>
    <lineage>
        <taxon>Bacteria</taxon>
        <taxon>Pseudomonadati</taxon>
        <taxon>Pseudomonadota</taxon>
        <taxon>Alphaproteobacteria</taxon>
        <taxon>Hyphomicrobiales</taxon>
        <taxon>Vineibacter</taxon>
    </lineage>
</organism>
<gene>
    <name evidence="1" type="ORF">FHP25_21145</name>
</gene>
<accession>A0A5C8PIB6</accession>
<dbReference type="SUPFAM" id="SSF53795">
    <property type="entry name" value="PEP carboxykinase-like"/>
    <property type="match status" value="1"/>
</dbReference>
<evidence type="ECO:0000313" key="2">
    <source>
        <dbReference type="Proteomes" id="UP000321638"/>
    </source>
</evidence>
<protein>
    <submittedName>
        <fullName evidence="1">PqqD family peptide modification chaperone</fullName>
    </submittedName>
</protein>
<dbReference type="InterPro" id="IPR008792">
    <property type="entry name" value="PQQD"/>
</dbReference>
<dbReference type="EMBL" id="VDUZ01000025">
    <property type="protein sequence ID" value="TXL73441.1"/>
    <property type="molecule type" value="Genomic_DNA"/>
</dbReference>